<dbReference type="GO" id="GO:0005634">
    <property type="term" value="C:nucleus"/>
    <property type="evidence" value="ECO:0007669"/>
    <property type="project" value="TreeGrafter"/>
</dbReference>
<comment type="similarity">
    <text evidence="1">Belongs to the RRN3 family.</text>
</comment>
<sequence>MDISSNCDIKIKSEFEEQQITGREIVQGYLQLKPEAVAKYLGLQEALKTFERWPESSKINFIQQFADMYDVLDERFHELIQQFCKIHWVDVPLSIRDRFVEFLITLAIFQINHIEEVFTSFVTHLLPIQKKETCIDSQQQEALYKLAFKSIQRVVTCNKLSNRVLVKYCVRLFPHVRQPADKMLPFVCNLIKLAEQSNDEDTRIEIWSLIIDRLLQLDAAITDLHDEESRLSFCNNTNDSSNNCFPSPANDSNIIIESIVEEKQPIENPMETKLDQFVALILLFVGTKGGKLAEEVIQQIINKETDKNFEGLLRFLISKNEEEEINNQNNNKRKKKPFCTIFQLFLEGFDEHVLTATGVHSAPFIWFYLCSLSNENCQKMLEFLWEVIRTPIEYGGWRKSQNAATFLCGFLARANYIDLEFVCSWINTISNWCFNYILENSKNEIYKRNITVNTKMVQHGIFYSTVQALLFVFCYRYEELNKKENSLSQFNLWNLDKIVFNSLNPLQHISQGVALCFLNLARRFNLFEKNTDNSSLSPKTSTHSMTEISLKRRRAVIDLFFPFSFCSLKICSPLIFPLMRRFTPLEKLCKNVIIDEDEEDIDEEVEQQNNNCIEENERENILPVDEGYEEELMCLQSVNEFNNNCNNIIFESNNEEQQEMEI</sequence>
<dbReference type="GO" id="GO:0001181">
    <property type="term" value="F:RNA polymerase I general transcription initiation factor activity"/>
    <property type="evidence" value="ECO:0007669"/>
    <property type="project" value="InterPro"/>
</dbReference>
<evidence type="ECO:0000313" key="3">
    <source>
        <dbReference type="WBParaSite" id="Minc3s00019g01232"/>
    </source>
</evidence>
<dbReference type="PANTHER" id="PTHR12790">
    <property type="entry name" value="TRANSCRIPTION INITIATION FACTOR IA RRN3"/>
    <property type="match status" value="1"/>
</dbReference>
<organism evidence="2 3">
    <name type="scientific">Meloidogyne incognita</name>
    <name type="common">Southern root-knot nematode worm</name>
    <name type="synonym">Oxyuris incognita</name>
    <dbReference type="NCBI Taxonomy" id="6306"/>
    <lineage>
        <taxon>Eukaryota</taxon>
        <taxon>Metazoa</taxon>
        <taxon>Ecdysozoa</taxon>
        <taxon>Nematoda</taxon>
        <taxon>Chromadorea</taxon>
        <taxon>Rhabditida</taxon>
        <taxon>Tylenchina</taxon>
        <taxon>Tylenchomorpha</taxon>
        <taxon>Tylenchoidea</taxon>
        <taxon>Meloidogynidae</taxon>
        <taxon>Meloidogyninae</taxon>
        <taxon>Meloidogyne</taxon>
        <taxon>Meloidogyne incognita group</taxon>
    </lineage>
</organism>
<accession>A0A914KKM5</accession>
<dbReference type="AlphaFoldDB" id="A0A914KKM5"/>
<reference evidence="3" key="1">
    <citation type="submission" date="2022-11" db="UniProtKB">
        <authorList>
            <consortium name="WormBaseParasite"/>
        </authorList>
    </citation>
    <scope>IDENTIFICATION</scope>
</reference>
<keyword evidence="2" id="KW-1185">Reference proteome</keyword>
<name>A0A914KKM5_MELIC</name>
<proteinExistence type="inferred from homology"/>
<dbReference type="GO" id="GO:0001042">
    <property type="term" value="F:RNA polymerase I core binding"/>
    <property type="evidence" value="ECO:0007669"/>
    <property type="project" value="TreeGrafter"/>
</dbReference>
<dbReference type="PANTHER" id="PTHR12790:SF0">
    <property type="entry name" value="RNA POLYMERASE I-SPECIFIC TRANSCRIPTION INITIATION FACTOR RRN3-RELATED"/>
    <property type="match status" value="1"/>
</dbReference>
<protein>
    <submittedName>
        <fullName evidence="3">Uncharacterized protein</fullName>
    </submittedName>
</protein>
<evidence type="ECO:0000256" key="1">
    <source>
        <dbReference type="ARBA" id="ARBA00010098"/>
    </source>
</evidence>
<dbReference type="WBParaSite" id="Minc3s00019g01232">
    <property type="protein sequence ID" value="Minc3s00019g01232"/>
    <property type="gene ID" value="Minc3s00019g01232"/>
</dbReference>
<dbReference type="Pfam" id="PF05327">
    <property type="entry name" value="RRN3"/>
    <property type="match status" value="1"/>
</dbReference>
<dbReference type="InterPro" id="IPR007991">
    <property type="entry name" value="RNA_pol_I_trans_ini_fac_RRN3"/>
</dbReference>
<evidence type="ECO:0000313" key="2">
    <source>
        <dbReference type="Proteomes" id="UP000887563"/>
    </source>
</evidence>
<dbReference type="GO" id="GO:0006361">
    <property type="term" value="P:transcription initiation at RNA polymerase I promoter"/>
    <property type="evidence" value="ECO:0007669"/>
    <property type="project" value="InterPro"/>
</dbReference>
<dbReference type="Proteomes" id="UP000887563">
    <property type="component" value="Unplaced"/>
</dbReference>